<dbReference type="EC" id="2.4.1.187" evidence="5"/>
<dbReference type="NCBIfam" id="TIGR00696">
    <property type="entry name" value="wecG_tagA_cpsF"/>
    <property type="match status" value="1"/>
</dbReference>
<dbReference type="GO" id="GO:0047244">
    <property type="term" value="F:N-acetylglucosaminyldiphosphoundecaprenol N-acetyl-beta-D-mannosaminyltransferase activity"/>
    <property type="evidence" value="ECO:0007669"/>
    <property type="project" value="UniProtKB-UniRule"/>
</dbReference>
<dbReference type="OrthoDB" id="9771846at2"/>
<evidence type="ECO:0000256" key="5">
    <source>
        <dbReference type="HAMAP-Rule" id="MF_02070"/>
    </source>
</evidence>
<reference evidence="6 7" key="1">
    <citation type="submission" date="2017-07" db="EMBL/GenBank/DDBJ databases">
        <title>The complete genome sequence of Bacillus mesonae strain H20-5, an efficient strain improving plant abiotic stress resistance.</title>
        <authorList>
            <person name="Kim S.Y."/>
            <person name="Song H."/>
            <person name="Sang M.K."/>
            <person name="Weon H.-Y."/>
            <person name="Song J."/>
        </authorList>
    </citation>
    <scope>NUCLEOTIDE SEQUENCE [LARGE SCALE GENOMIC DNA]</scope>
    <source>
        <strain evidence="6 7">H20-5</strain>
    </source>
</reference>
<evidence type="ECO:0000313" key="7">
    <source>
        <dbReference type="Proteomes" id="UP000282892"/>
    </source>
</evidence>
<keyword evidence="2 5" id="KW-0808">Transferase</keyword>
<protein>
    <recommendedName>
        <fullName evidence="5">N-acetylglucosaminyldiphosphoundecaprenol N-acetyl-beta-D-mannosaminyltransferase</fullName>
        <ecNumber evidence="5">2.4.1.187</ecNumber>
    </recommendedName>
    <alternativeName>
        <fullName evidence="5">N-acetylmannosaminyltransferase</fullName>
    </alternativeName>
    <alternativeName>
        <fullName evidence="5">UDP-N-acetylmannosamine transferase</fullName>
    </alternativeName>
    <alternativeName>
        <fullName evidence="5">UDP-N-acetylmannosamine:N-acetylglucosaminyl pyrophosphorylundecaprenol N-acetylmannosaminyltransferase</fullName>
    </alternativeName>
</protein>
<dbReference type="AlphaFoldDB" id="A0A3Q9QV46"/>
<dbReference type="GO" id="GO:0019350">
    <property type="term" value="P:teichoic acid biosynthetic process"/>
    <property type="evidence" value="ECO:0007669"/>
    <property type="project" value="UniProtKB-UniRule"/>
</dbReference>
<comment type="similarity">
    <text evidence="5">Belongs to the glycosyltransferase 26 family. TagA/TarA subfamily.</text>
</comment>
<organism evidence="6 7">
    <name type="scientific">Neobacillus mesonae</name>
    <dbReference type="NCBI Taxonomy" id="1193713"/>
    <lineage>
        <taxon>Bacteria</taxon>
        <taxon>Bacillati</taxon>
        <taxon>Bacillota</taxon>
        <taxon>Bacilli</taxon>
        <taxon>Bacillales</taxon>
        <taxon>Bacillaceae</taxon>
        <taxon>Neobacillus</taxon>
    </lineage>
</organism>
<keyword evidence="1 5" id="KW-0328">Glycosyltransferase</keyword>
<proteinExistence type="inferred from homology"/>
<evidence type="ECO:0000256" key="1">
    <source>
        <dbReference type="ARBA" id="ARBA00022676"/>
    </source>
</evidence>
<dbReference type="GO" id="GO:0071555">
    <property type="term" value="P:cell wall organization"/>
    <property type="evidence" value="ECO:0007669"/>
    <property type="project" value="UniProtKB-KW"/>
</dbReference>
<dbReference type="STRING" id="1193713.GCA_001636315_01600"/>
<dbReference type="InterPro" id="IPR034714">
    <property type="entry name" value="TagA_TarA"/>
</dbReference>
<dbReference type="Pfam" id="PF03808">
    <property type="entry name" value="Glyco_tran_WecG"/>
    <property type="match status" value="1"/>
</dbReference>
<evidence type="ECO:0000256" key="3">
    <source>
        <dbReference type="ARBA" id="ARBA00022944"/>
    </source>
</evidence>
<comment type="function">
    <text evidence="5">Catalyzes the conversion of GlcNAc-PP-undecaprenol into ManNAc-GlcNAc-PP-undecaprenol, the first committed lipid intermediate in the de novo synthesis of teichoic acid.</text>
</comment>
<dbReference type="EMBL" id="CP022572">
    <property type="protein sequence ID" value="AZU63985.1"/>
    <property type="molecule type" value="Genomic_DNA"/>
</dbReference>
<gene>
    <name evidence="6" type="ORF">CHR53_23525</name>
</gene>
<dbReference type="RefSeq" id="WP_127488662.1">
    <property type="nucleotide sequence ID" value="NZ_CP022572.1"/>
</dbReference>
<dbReference type="CDD" id="cd06533">
    <property type="entry name" value="Glyco_transf_WecG_TagA"/>
    <property type="match status" value="1"/>
</dbReference>
<accession>A0A3Q9QV46</accession>
<dbReference type="HAMAP" id="MF_02070">
    <property type="entry name" value="TagA_TarA"/>
    <property type="match status" value="1"/>
</dbReference>
<evidence type="ECO:0000256" key="2">
    <source>
        <dbReference type="ARBA" id="ARBA00022679"/>
    </source>
</evidence>
<dbReference type="Proteomes" id="UP000282892">
    <property type="component" value="Chromosome"/>
</dbReference>
<dbReference type="KEGG" id="nmk:CHR53_23525"/>
<dbReference type="InterPro" id="IPR004629">
    <property type="entry name" value="WecG_TagA_CpsF"/>
</dbReference>
<keyword evidence="4 5" id="KW-0961">Cell wall biogenesis/degradation</keyword>
<keyword evidence="7" id="KW-1185">Reference proteome</keyword>
<dbReference type="PANTHER" id="PTHR34136:SF1">
    <property type="entry name" value="UDP-N-ACETYL-D-MANNOSAMINURONIC ACID TRANSFERASE"/>
    <property type="match status" value="1"/>
</dbReference>
<sequence length="246" mass="28015">MTENHVSILGIDFINKPFHEVVDILADSVESKRKSFVVTANPEIAMYAHEHPDYKAIVQSADMVVPDGIGIVIASKILNTPIQERVAGFDLMVRLLELGNEKKWRIYLLGGKEETNKKAVANIASRYPLLQIVGSHHGFFDWKDRTVTDEIKAGNPDIVFVALGFPRQEKWIVQNLPHFSKGLFIGVGGSIDVLAGEVKRAPLFWRRLNLEWFYRLVMQPTRWKRMLALPRFLGEMFKIKMSGKTN</sequence>
<evidence type="ECO:0000313" key="6">
    <source>
        <dbReference type="EMBL" id="AZU63985.1"/>
    </source>
</evidence>
<dbReference type="PANTHER" id="PTHR34136">
    <property type="match status" value="1"/>
</dbReference>
<comment type="pathway">
    <text evidence="5">Cell wall biogenesis; teichoic acid biosynthesis.</text>
</comment>
<comment type="catalytic activity">
    <reaction evidence="5">
        <text>UDP-N-acetyl-alpha-D-mannosamine + N-acetyl-alpha-D-glucosaminyl-di-trans,octa-cis-undecaprenyl diphosphate = N-acetyl-beta-D-mannosaminyl-(1-&gt;4)-N-acetyl-alpha-D-glucosaminyl di-trans,octa-cis-undecaprenyl diphosphate + UDP + H(+)</text>
        <dbReference type="Rhea" id="RHEA:16053"/>
        <dbReference type="ChEBI" id="CHEBI:15378"/>
        <dbReference type="ChEBI" id="CHEBI:58223"/>
        <dbReference type="ChEBI" id="CHEBI:62959"/>
        <dbReference type="ChEBI" id="CHEBI:68623"/>
        <dbReference type="ChEBI" id="CHEBI:132210"/>
        <dbReference type="EC" id="2.4.1.187"/>
    </reaction>
</comment>
<keyword evidence="3 5" id="KW-0777">Teichoic acid biosynthesis</keyword>
<dbReference type="UniPathway" id="UPA00632"/>
<evidence type="ECO:0000256" key="4">
    <source>
        <dbReference type="ARBA" id="ARBA00023316"/>
    </source>
</evidence>
<name>A0A3Q9QV46_9BACI</name>